<keyword evidence="2" id="KW-1185">Reference proteome</keyword>
<dbReference type="Proteomes" id="UP001165064">
    <property type="component" value="Unassembled WGS sequence"/>
</dbReference>
<evidence type="ECO:0000313" key="2">
    <source>
        <dbReference type="Proteomes" id="UP001165064"/>
    </source>
</evidence>
<comment type="caution">
    <text evidence="1">The sequence shown here is derived from an EMBL/GenBank/DDBJ whole genome shotgun (WGS) entry which is preliminary data.</text>
</comment>
<evidence type="ECO:0000313" key="1">
    <source>
        <dbReference type="EMBL" id="GME90554.1"/>
    </source>
</evidence>
<sequence>MAQSPAFSQISNGSFASFGSHFRSKSYGDFEKVSSAQQYHQQQQQSQQTPQQQLQQKSKSQPAHATPVQQPVQQESNKFNKKTAKEKKERKEKGRSFFSSWKRKSMSFGQPLDDISNTNNNSSNTTASPATPAQSNVRQHKHTFSSLFRTKSTEQLSNHAKHQSMPLLSTGSGATGSVKPSGKENTKPSSTTTTVPTASASSAVPTQATPAQTTSRKSSLLGTYGFDEDAQTEHHNQGIVLSTPIIPSSTTPTATPLGLITPSSATATTPTASTPVYGVSKVMAKARAHTGTSGVHKHTQAELSEASPFEQPLGMDNENGDAEEVLKPSLTPVQEPVREVFSLSENERRVTSTASKSIVPVSDDGDDGSGAGDDGLIDSVVARGANMNQQ</sequence>
<accession>A0ACB5TLB3</accession>
<gene>
    <name evidence="1" type="ORF">Amon02_000873000</name>
</gene>
<dbReference type="EMBL" id="BSXS01007856">
    <property type="protein sequence ID" value="GME90554.1"/>
    <property type="molecule type" value="Genomic_DNA"/>
</dbReference>
<protein>
    <submittedName>
        <fullName evidence="1">Unnamed protein product</fullName>
    </submittedName>
</protein>
<reference evidence="1" key="1">
    <citation type="submission" date="2023-04" db="EMBL/GenBank/DDBJ databases">
        <title>Ambrosiozyma monospora NBRC 10751.</title>
        <authorList>
            <person name="Ichikawa N."/>
            <person name="Sato H."/>
            <person name="Tonouchi N."/>
        </authorList>
    </citation>
    <scope>NUCLEOTIDE SEQUENCE</scope>
    <source>
        <strain evidence="1">NBRC 10751</strain>
    </source>
</reference>
<name>A0ACB5TLB3_AMBMO</name>
<proteinExistence type="predicted"/>
<organism evidence="1 2">
    <name type="scientific">Ambrosiozyma monospora</name>
    <name type="common">Yeast</name>
    <name type="synonym">Endomycopsis monosporus</name>
    <dbReference type="NCBI Taxonomy" id="43982"/>
    <lineage>
        <taxon>Eukaryota</taxon>
        <taxon>Fungi</taxon>
        <taxon>Dikarya</taxon>
        <taxon>Ascomycota</taxon>
        <taxon>Saccharomycotina</taxon>
        <taxon>Pichiomycetes</taxon>
        <taxon>Pichiales</taxon>
        <taxon>Pichiaceae</taxon>
        <taxon>Ambrosiozyma</taxon>
    </lineage>
</organism>